<reference evidence="6" key="1">
    <citation type="submission" date="2020-09" db="EMBL/GenBank/DDBJ databases">
        <title>Genome-Enabled Discovery of Anthraquinone Biosynthesis in Senna tora.</title>
        <authorList>
            <person name="Kang S.-H."/>
            <person name="Pandey R.P."/>
            <person name="Lee C.-M."/>
            <person name="Sim J.-S."/>
            <person name="Jeong J.-T."/>
            <person name="Choi B.-S."/>
            <person name="Jung M."/>
            <person name="Ginzburg D."/>
            <person name="Zhao K."/>
            <person name="Won S.Y."/>
            <person name="Oh T.-J."/>
            <person name="Yu Y."/>
            <person name="Kim N.-H."/>
            <person name="Lee O.R."/>
            <person name="Lee T.-H."/>
            <person name="Bashyal P."/>
            <person name="Kim T.-S."/>
            <person name="Lee W.-H."/>
            <person name="Kawkins C."/>
            <person name="Kim C.-K."/>
            <person name="Kim J.S."/>
            <person name="Ahn B.O."/>
            <person name="Rhee S.Y."/>
            <person name="Sohng J.K."/>
        </authorList>
    </citation>
    <scope>NUCLEOTIDE SEQUENCE</scope>
    <source>
        <tissue evidence="6">Leaf</tissue>
    </source>
</reference>
<comment type="subcellular location">
    <subcellularLocation>
        <location evidence="1">Golgi apparatus membrane</location>
        <topology evidence="1">Single-pass type II membrane protein</topology>
    </subcellularLocation>
</comment>
<evidence type="ECO:0000259" key="5">
    <source>
        <dbReference type="Pfam" id="PF04577"/>
    </source>
</evidence>
<dbReference type="Proteomes" id="UP000634136">
    <property type="component" value="Unassembled WGS sequence"/>
</dbReference>
<keyword evidence="2" id="KW-0328">Glycosyltransferase</keyword>
<keyword evidence="4" id="KW-0325">Glycoprotein</keyword>
<dbReference type="EMBL" id="JAAIUW010000011">
    <property type="protein sequence ID" value="KAF7809071.1"/>
    <property type="molecule type" value="Genomic_DNA"/>
</dbReference>
<dbReference type="GO" id="GO:0016763">
    <property type="term" value="F:pentosyltransferase activity"/>
    <property type="evidence" value="ECO:0007669"/>
    <property type="project" value="UniProtKB-ARBA"/>
</dbReference>
<evidence type="ECO:0000313" key="6">
    <source>
        <dbReference type="EMBL" id="KAF7809071.1"/>
    </source>
</evidence>
<evidence type="ECO:0000256" key="3">
    <source>
        <dbReference type="ARBA" id="ARBA00022679"/>
    </source>
</evidence>
<comment type="caution">
    <text evidence="6">The sequence shown here is derived from an EMBL/GenBank/DDBJ whole genome shotgun (WGS) entry which is preliminary data.</text>
</comment>
<keyword evidence="3 6" id="KW-0808">Transferase</keyword>
<feature type="domain" description="Glycosyltransferase 61 catalytic" evidence="5">
    <location>
        <begin position="242"/>
        <end position="340"/>
    </location>
</feature>
<name>A0A834STU3_9FABA</name>
<accession>A0A834STU3</accession>
<dbReference type="InterPro" id="IPR049625">
    <property type="entry name" value="Glyco_transf_61_cat"/>
</dbReference>
<dbReference type="PANTHER" id="PTHR20961">
    <property type="entry name" value="GLYCOSYLTRANSFERASE"/>
    <property type="match status" value="1"/>
</dbReference>
<proteinExistence type="predicted"/>
<protein>
    <submittedName>
        <fullName evidence="6">EGF domain-specific O-linked N-acetylglucosamine transferase</fullName>
    </submittedName>
</protein>
<dbReference type="Pfam" id="PF04577">
    <property type="entry name" value="Glyco_transf_61"/>
    <property type="match status" value="1"/>
</dbReference>
<evidence type="ECO:0000256" key="2">
    <source>
        <dbReference type="ARBA" id="ARBA00022676"/>
    </source>
</evidence>
<dbReference type="OrthoDB" id="529273at2759"/>
<dbReference type="PANTHER" id="PTHR20961:SF86">
    <property type="entry name" value="GLYCOSYLTRANSFERASE FAMILY 61 PROTEIN"/>
    <property type="match status" value="1"/>
</dbReference>
<keyword evidence="7" id="KW-1185">Reference proteome</keyword>
<evidence type="ECO:0000256" key="4">
    <source>
        <dbReference type="ARBA" id="ARBA00023180"/>
    </source>
</evidence>
<dbReference type="AlphaFoldDB" id="A0A834STU3"/>
<evidence type="ECO:0000313" key="7">
    <source>
        <dbReference type="Proteomes" id="UP000634136"/>
    </source>
</evidence>
<dbReference type="GO" id="GO:0000139">
    <property type="term" value="C:Golgi membrane"/>
    <property type="evidence" value="ECO:0007669"/>
    <property type="project" value="UniProtKB-SubCell"/>
</dbReference>
<gene>
    <name evidence="6" type="ORF">G2W53_035814</name>
</gene>
<dbReference type="InterPro" id="IPR007657">
    <property type="entry name" value="Glycosyltransferase_61"/>
</dbReference>
<sequence length="448" mass="50988">MVAIIKRVRWSKSAICFAVLVFVFVAQITLLTDVNIWRVELRHVLSLSQWDSSGQITCNRSHKDFDLCIINGSTLLDPTLSTLFALGLHNWIQPQFSMKIRPYPLKYDKSAMSLVKDFTLTSAPPKTTCDVTHNSPALVFSAAGYTGNFFHEINENFIPLFITVHSLYPNQDVVLVITESSPWWHKKYAELLSSFTRHPIISINNSTVTHCFSSAAVGLIKHGPVIIDPKLLPTPTTLVDFHAFLRNTYMKDETPLYSNFSGTRPSLTLVSRRGNVSRLILNQDEIIKEAEKVGFNVRLLEASRDTSMAHGYKLVHTSHALLGVHGAGLTHLLFLRPGSILMQVVPIGLSWASRTYYEKPCRVLGLEYMEYKVEANESSLLDKYGSESLVVKKPEIFQQGNWSSKRVYLKEQNVRLDVIRFREYLKKTYEKAKSFMDRETIRETILAR</sequence>
<evidence type="ECO:0000256" key="1">
    <source>
        <dbReference type="ARBA" id="ARBA00004323"/>
    </source>
</evidence>
<organism evidence="6 7">
    <name type="scientific">Senna tora</name>
    <dbReference type="NCBI Taxonomy" id="362788"/>
    <lineage>
        <taxon>Eukaryota</taxon>
        <taxon>Viridiplantae</taxon>
        <taxon>Streptophyta</taxon>
        <taxon>Embryophyta</taxon>
        <taxon>Tracheophyta</taxon>
        <taxon>Spermatophyta</taxon>
        <taxon>Magnoliopsida</taxon>
        <taxon>eudicotyledons</taxon>
        <taxon>Gunneridae</taxon>
        <taxon>Pentapetalae</taxon>
        <taxon>rosids</taxon>
        <taxon>fabids</taxon>
        <taxon>Fabales</taxon>
        <taxon>Fabaceae</taxon>
        <taxon>Caesalpinioideae</taxon>
        <taxon>Cassia clade</taxon>
        <taxon>Senna</taxon>
    </lineage>
</organism>